<evidence type="ECO:0000256" key="12">
    <source>
        <dbReference type="RuleBase" id="RU003357"/>
    </source>
</evidence>
<keyword evidence="15" id="KW-0675">Receptor</keyword>
<accession>A0A6I1I536</accession>
<evidence type="ECO:0000256" key="2">
    <source>
        <dbReference type="ARBA" id="ARBA00022448"/>
    </source>
</evidence>
<keyword evidence="6" id="KW-0408">Iron</keyword>
<comment type="similarity">
    <text evidence="11 12">Belongs to the TonB-dependent receptor family.</text>
</comment>
<feature type="domain" description="TonB-dependent receptor-like beta-barrel" evidence="13">
    <location>
        <begin position="306"/>
        <end position="726"/>
    </location>
</feature>
<dbReference type="Pfam" id="PF07715">
    <property type="entry name" value="Plug"/>
    <property type="match status" value="1"/>
</dbReference>
<dbReference type="GO" id="GO:0009279">
    <property type="term" value="C:cell outer membrane"/>
    <property type="evidence" value="ECO:0007669"/>
    <property type="project" value="UniProtKB-SubCell"/>
</dbReference>
<dbReference type="CDD" id="cd01347">
    <property type="entry name" value="ligand_gated_channel"/>
    <property type="match status" value="1"/>
</dbReference>
<evidence type="ECO:0000256" key="5">
    <source>
        <dbReference type="ARBA" id="ARBA00022692"/>
    </source>
</evidence>
<keyword evidence="4" id="KW-0410">Iron transport</keyword>
<dbReference type="SUPFAM" id="SSF56935">
    <property type="entry name" value="Porins"/>
    <property type="match status" value="1"/>
</dbReference>
<evidence type="ECO:0000256" key="3">
    <source>
        <dbReference type="ARBA" id="ARBA00022452"/>
    </source>
</evidence>
<proteinExistence type="inferred from homology"/>
<dbReference type="PANTHER" id="PTHR32552:SF81">
    <property type="entry name" value="TONB-DEPENDENT OUTER MEMBRANE RECEPTOR"/>
    <property type="match status" value="1"/>
</dbReference>
<keyword evidence="10 11" id="KW-0998">Cell outer membrane</keyword>
<organism evidence="15 16">
    <name type="scientific">Janthinobacterium violaceinigrum</name>
    <dbReference type="NCBI Taxonomy" id="2654252"/>
    <lineage>
        <taxon>Bacteria</taxon>
        <taxon>Pseudomonadati</taxon>
        <taxon>Pseudomonadota</taxon>
        <taxon>Betaproteobacteria</taxon>
        <taxon>Burkholderiales</taxon>
        <taxon>Oxalobacteraceae</taxon>
        <taxon>Janthinobacterium</taxon>
    </lineage>
</organism>
<comment type="subcellular location">
    <subcellularLocation>
        <location evidence="1 11">Cell outer membrane</location>
        <topology evidence="1 11">Multi-pass membrane protein</topology>
    </subcellularLocation>
</comment>
<sequence>MRAGTVTSCDPGIRQSSLVVSKPDIGDAMKLALKLMPAALAVAGAFATQAQAQEANPATAVSAQEASDAKERMETVTVSARRREERLQDVPLAVTAFSAKALERANIQNLADLQERVPNLTVYASRGTNTTLTAFIRGVGQADPVWGVDPGVGIYFDDVYMARPQGALLDVFDVQRIEVLRGPQGTLYGKNTIGGAIKYISRPLAKENGASAEVGIGNYNQRNFKAAFNVASENGTWRARLAAAKLDRDGFGRNTFNGEQVSDQDSTAARLSVGYFPQDIPLTVVLSLDATDDKSGVRGFQRMGVSAFDPLKRPPSTSAYDIQSGMPGNNFTHNRGGSLVANYTLSNDWSVKVIGAKRRSTSEQTIDFDGLPQPIADVFGDSRDEQKSLELQASYSGDYGAGVIGLYRFEGTAGGGIYNNFLGRQFQAAVSTVETDSTALYTDWTWPVGKAWSINAGLRHTREEKRAIVLNRAFADAGFTRPIQTAADFDKSLSVSNTSPKLSVRYEASKTTNFYSNLSRGFKSGGYNVRANNLVVPDSARPYKDEKLDALEVGMKYAAPDDTFDANVALFYNRYKDIQLSVFTSYVQPGGLPGFYGDFTNAGKATVKGAEFEFSWRPNRQWEVNGFLALLNASYDEFMSGGKNIADTQKFSNTPRRQVGLNLTRTDRDVFGGALRSMVGYGYRSKVYPTTDLSEVLAQGGYSMWTAGVVWEAPKNWTFSLHGSNLGNKRYRTDGYNIPALFILDGFYGPPRQIIAKAGYKF</sequence>
<evidence type="ECO:0000313" key="16">
    <source>
        <dbReference type="Proteomes" id="UP000468717"/>
    </source>
</evidence>
<gene>
    <name evidence="15" type="ORF">GCN75_17175</name>
</gene>
<evidence type="ECO:0000256" key="10">
    <source>
        <dbReference type="ARBA" id="ARBA00023237"/>
    </source>
</evidence>
<evidence type="ECO:0000256" key="4">
    <source>
        <dbReference type="ARBA" id="ARBA00022496"/>
    </source>
</evidence>
<evidence type="ECO:0000256" key="8">
    <source>
        <dbReference type="ARBA" id="ARBA00023077"/>
    </source>
</evidence>
<evidence type="ECO:0000256" key="6">
    <source>
        <dbReference type="ARBA" id="ARBA00023004"/>
    </source>
</evidence>
<keyword evidence="9 11" id="KW-0472">Membrane</keyword>
<dbReference type="Gene3D" id="2.40.170.20">
    <property type="entry name" value="TonB-dependent receptor, beta-barrel domain"/>
    <property type="match status" value="1"/>
</dbReference>
<dbReference type="PANTHER" id="PTHR32552">
    <property type="entry name" value="FERRICHROME IRON RECEPTOR-RELATED"/>
    <property type="match status" value="1"/>
</dbReference>
<keyword evidence="3 11" id="KW-1134">Transmembrane beta strand</keyword>
<dbReference type="Pfam" id="PF00593">
    <property type="entry name" value="TonB_dep_Rec_b-barrel"/>
    <property type="match status" value="1"/>
</dbReference>
<dbReference type="EMBL" id="WFLI01000020">
    <property type="protein sequence ID" value="KAB8063596.1"/>
    <property type="molecule type" value="Genomic_DNA"/>
</dbReference>
<evidence type="ECO:0000256" key="9">
    <source>
        <dbReference type="ARBA" id="ARBA00023136"/>
    </source>
</evidence>
<feature type="domain" description="TonB-dependent receptor plug" evidence="14">
    <location>
        <begin position="87"/>
        <end position="196"/>
    </location>
</feature>
<dbReference type="InterPro" id="IPR036942">
    <property type="entry name" value="Beta-barrel_TonB_sf"/>
</dbReference>
<protein>
    <submittedName>
        <fullName evidence="15">TonB-dependent receptor</fullName>
    </submittedName>
</protein>
<evidence type="ECO:0000256" key="11">
    <source>
        <dbReference type="PROSITE-ProRule" id="PRU01360"/>
    </source>
</evidence>
<dbReference type="PROSITE" id="PS52016">
    <property type="entry name" value="TONB_DEPENDENT_REC_3"/>
    <property type="match status" value="1"/>
</dbReference>
<keyword evidence="7" id="KW-0406">Ion transport</keyword>
<dbReference type="Proteomes" id="UP000468717">
    <property type="component" value="Unassembled WGS sequence"/>
</dbReference>
<reference evidence="15 16" key="1">
    <citation type="submission" date="2019-10" db="EMBL/GenBank/DDBJ databases">
        <title>Three novel species isolated from a subtropical stream in China.</title>
        <authorList>
            <person name="Lu H."/>
        </authorList>
    </citation>
    <scope>NUCLEOTIDE SEQUENCE [LARGE SCALE GENOMIC DNA]</scope>
    <source>
        <strain evidence="15 16">FT13W</strain>
    </source>
</reference>
<dbReference type="GO" id="GO:0006826">
    <property type="term" value="P:iron ion transport"/>
    <property type="evidence" value="ECO:0007669"/>
    <property type="project" value="UniProtKB-KW"/>
</dbReference>
<dbReference type="InterPro" id="IPR000531">
    <property type="entry name" value="Beta-barrel_TonB"/>
</dbReference>
<evidence type="ECO:0000256" key="7">
    <source>
        <dbReference type="ARBA" id="ARBA00023065"/>
    </source>
</evidence>
<keyword evidence="5 11" id="KW-0812">Transmembrane</keyword>
<evidence type="ECO:0000259" key="14">
    <source>
        <dbReference type="Pfam" id="PF07715"/>
    </source>
</evidence>
<name>A0A6I1I536_9BURK</name>
<evidence type="ECO:0000313" key="15">
    <source>
        <dbReference type="EMBL" id="KAB8063596.1"/>
    </source>
</evidence>
<evidence type="ECO:0000256" key="1">
    <source>
        <dbReference type="ARBA" id="ARBA00004571"/>
    </source>
</evidence>
<dbReference type="InterPro" id="IPR039426">
    <property type="entry name" value="TonB-dep_rcpt-like"/>
</dbReference>
<dbReference type="AlphaFoldDB" id="A0A6I1I536"/>
<evidence type="ECO:0000259" key="13">
    <source>
        <dbReference type="Pfam" id="PF00593"/>
    </source>
</evidence>
<comment type="caution">
    <text evidence="15">The sequence shown here is derived from an EMBL/GenBank/DDBJ whole genome shotgun (WGS) entry which is preliminary data.</text>
</comment>
<keyword evidence="2 11" id="KW-0813">Transport</keyword>
<keyword evidence="8 12" id="KW-0798">TonB box</keyword>
<keyword evidence="16" id="KW-1185">Reference proteome</keyword>
<dbReference type="InterPro" id="IPR012910">
    <property type="entry name" value="Plug_dom"/>
</dbReference>